<dbReference type="Proteomes" id="UP000188533">
    <property type="component" value="Unassembled WGS sequence"/>
</dbReference>
<gene>
    <name evidence="1" type="ORF">LENED_005019</name>
</gene>
<dbReference type="AlphaFoldDB" id="A0A1Q3E7T4"/>
<sequence length="79" mass="8881">MPVVRKDVEEALENGSPTFDLPSLSYTASNDAAITRRVLRKTDWRLMPIMFITYNFNFIDKIILSSAAVFGLRADTLGV</sequence>
<proteinExistence type="predicted"/>
<evidence type="ECO:0000313" key="2">
    <source>
        <dbReference type="Proteomes" id="UP000188533"/>
    </source>
</evidence>
<dbReference type="EMBL" id="BDGU01000142">
    <property type="protein sequence ID" value="GAW03305.1"/>
    <property type="molecule type" value="Genomic_DNA"/>
</dbReference>
<dbReference type="STRING" id="5353.A0A1Q3E7T4"/>
<evidence type="ECO:0000313" key="1">
    <source>
        <dbReference type="EMBL" id="GAW03305.1"/>
    </source>
</evidence>
<reference evidence="1 2" key="2">
    <citation type="submission" date="2017-02" db="EMBL/GenBank/DDBJ databases">
        <title>A genome survey and senescence transcriptome analysis in Lentinula edodes.</title>
        <authorList>
            <person name="Sakamoto Y."/>
            <person name="Nakade K."/>
            <person name="Sato S."/>
            <person name="Yoshida Y."/>
            <person name="Miyazaki K."/>
            <person name="Natsume S."/>
            <person name="Konno N."/>
        </authorList>
    </citation>
    <scope>NUCLEOTIDE SEQUENCE [LARGE SCALE GENOMIC DNA]</scope>
    <source>
        <strain evidence="1 2">NBRC 111202</strain>
    </source>
</reference>
<organism evidence="1 2">
    <name type="scientific">Lentinula edodes</name>
    <name type="common">Shiitake mushroom</name>
    <name type="synonym">Lentinus edodes</name>
    <dbReference type="NCBI Taxonomy" id="5353"/>
    <lineage>
        <taxon>Eukaryota</taxon>
        <taxon>Fungi</taxon>
        <taxon>Dikarya</taxon>
        <taxon>Basidiomycota</taxon>
        <taxon>Agaricomycotina</taxon>
        <taxon>Agaricomycetes</taxon>
        <taxon>Agaricomycetidae</taxon>
        <taxon>Agaricales</taxon>
        <taxon>Marasmiineae</taxon>
        <taxon>Omphalotaceae</taxon>
        <taxon>Lentinula</taxon>
    </lineage>
</organism>
<name>A0A1Q3E7T4_LENED</name>
<accession>A0A1Q3E7T4</accession>
<protein>
    <submittedName>
        <fullName evidence="1">Allantoate permease protein</fullName>
    </submittedName>
</protein>
<reference evidence="1 2" key="1">
    <citation type="submission" date="2016-08" db="EMBL/GenBank/DDBJ databases">
        <authorList>
            <consortium name="Lentinula edodes genome sequencing consortium"/>
            <person name="Sakamoto Y."/>
            <person name="Nakade K."/>
            <person name="Sato S."/>
            <person name="Yoshida Y."/>
            <person name="Miyazaki K."/>
            <person name="Natsume S."/>
            <person name="Konno N."/>
        </authorList>
    </citation>
    <scope>NUCLEOTIDE SEQUENCE [LARGE SCALE GENOMIC DNA]</scope>
    <source>
        <strain evidence="1 2">NBRC 111202</strain>
    </source>
</reference>
<comment type="caution">
    <text evidence="1">The sequence shown here is derived from an EMBL/GenBank/DDBJ whole genome shotgun (WGS) entry which is preliminary data.</text>
</comment>
<keyword evidence="2" id="KW-1185">Reference proteome</keyword>